<sequence length="154" mass="18303">MLCLQTKEMTLFNIDLAKDCARKIEELFSGHDQLLFQLQAFMAQLEEEKTLFLEKYNRSESDPLVFLSETGEKYLRWIASLLAEEMEKYNVHFAPSDAITALTLRPDEINNITTGLELFARRQMAINEWRRHWHIPKEMPQKQSHYYPHDQKLI</sequence>
<proteinExistence type="predicted"/>
<comment type="caution">
    <text evidence="1">The sequence shown here is derived from an EMBL/GenBank/DDBJ whole genome shotgun (WGS) entry which is preliminary data.</text>
</comment>
<protein>
    <submittedName>
        <fullName evidence="1">Uncharacterized protein</fullName>
    </submittedName>
</protein>
<dbReference type="AlphaFoldDB" id="A0A1F5SL29"/>
<evidence type="ECO:0000313" key="1">
    <source>
        <dbReference type="EMBL" id="OGF27407.1"/>
    </source>
</evidence>
<dbReference type="Proteomes" id="UP000178367">
    <property type="component" value="Unassembled WGS sequence"/>
</dbReference>
<dbReference type="EMBL" id="MFGB01000008">
    <property type="protein sequence ID" value="OGF27407.1"/>
    <property type="molecule type" value="Genomic_DNA"/>
</dbReference>
<gene>
    <name evidence="1" type="ORF">A2227_02185</name>
</gene>
<accession>A0A1F5SL29</accession>
<reference evidence="1 2" key="1">
    <citation type="journal article" date="2016" name="Nat. Commun.">
        <title>Thousands of microbial genomes shed light on interconnected biogeochemical processes in an aquifer system.</title>
        <authorList>
            <person name="Anantharaman K."/>
            <person name="Brown C.T."/>
            <person name="Hug L.A."/>
            <person name="Sharon I."/>
            <person name="Castelle C.J."/>
            <person name="Probst A.J."/>
            <person name="Thomas B.C."/>
            <person name="Singh A."/>
            <person name="Wilkins M.J."/>
            <person name="Karaoz U."/>
            <person name="Brodie E.L."/>
            <person name="Williams K.H."/>
            <person name="Hubbard S.S."/>
            <person name="Banfield J.F."/>
        </authorList>
    </citation>
    <scope>NUCLEOTIDE SEQUENCE [LARGE SCALE GENOMIC DNA]</scope>
</reference>
<evidence type="ECO:0000313" key="2">
    <source>
        <dbReference type="Proteomes" id="UP000178367"/>
    </source>
</evidence>
<organism evidence="1 2">
    <name type="scientific">Candidatus Falkowbacteria bacterium RIFOXYA2_FULL_47_19</name>
    <dbReference type="NCBI Taxonomy" id="1797994"/>
    <lineage>
        <taxon>Bacteria</taxon>
        <taxon>Candidatus Falkowiibacteriota</taxon>
    </lineage>
</organism>
<name>A0A1F5SL29_9BACT</name>